<comment type="caution">
    <text evidence="1">The sequence shown here is derived from an EMBL/GenBank/DDBJ whole genome shotgun (WGS) entry which is preliminary data.</text>
</comment>
<keyword evidence="2" id="KW-1185">Reference proteome</keyword>
<gene>
    <name evidence="1" type="ORF">TRFO_27652</name>
</gene>
<dbReference type="EMBL" id="MLAK01000780">
    <property type="protein sequence ID" value="OHT04848.1"/>
    <property type="molecule type" value="Genomic_DNA"/>
</dbReference>
<dbReference type="RefSeq" id="XP_068357984.1">
    <property type="nucleotide sequence ID" value="XM_068505688.1"/>
</dbReference>
<reference evidence="1" key="1">
    <citation type="submission" date="2016-10" db="EMBL/GenBank/DDBJ databases">
        <authorList>
            <person name="Benchimol M."/>
            <person name="Almeida L.G."/>
            <person name="Vasconcelos A.T."/>
            <person name="Perreira-Neves A."/>
            <person name="Rosa I.A."/>
            <person name="Tasca T."/>
            <person name="Bogo M.R."/>
            <person name="de Souza W."/>
        </authorList>
    </citation>
    <scope>NUCLEOTIDE SEQUENCE [LARGE SCALE GENOMIC DNA]</scope>
    <source>
        <strain evidence="1">K</strain>
    </source>
</reference>
<name>A0A1J4K235_9EUKA</name>
<organism evidence="1 2">
    <name type="scientific">Tritrichomonas foetus</name>
    <dbReference type="NCBI Taxonomy" id="1144522"/>
    <lineage>
        <taxon>Eukaryota</taxon>
        <taxon>Metamonada</taxon>
        <taxon>Parabasalia</taxon>
        <taxon>Tritrichomonadida</taxon>
        <taxon>Tritrichomonadidae</taxon>
        <taxon>Tritrichomonas</taxon>
    </lineage>
</organism>
<evidence type="ECO:0000313" key="1">
    <source>
        <dbReference type="EMBL" id="OHT04848.1"/>
    </source>
</evidence>
<accession>A0A1J4K235</accession>
<dbReference type="OrthoDB" id="10514241at2759"/>
<dbReference type="GeneID" id="94840392"/>
<proteinExistence type="predicted"/>
<sequence length="375" mass="42871">MSFFDELTPITQITRNVIELVQTIIPTLPSNPKEIAVTALSNGQNVLRLACCVKLVEMLRNMIPAVSLSACEPLHIDNANLNFEEELTVSHAFGPKSVTTVFSCAIAAIGLPALKKFINTPSSVNPFTQCLRVVFRLVWFLRCRYLTLNGIRSQNHLAVVNNSLRLISFSDFALSAQRAALYTALRIPDKIDLKHFAYSFPLRALTDSARPLYEDFKSLLTPARKQTLEDLEVEVTRFYESKETSTFFSSSMGIEQSLVAHLIYDLSDIPGDPLPFLINLFLYELSPDKERERFLRQFASACQKATKLQFKNVRRRFDFDRRVIYEERPKDMPEGKRTRAPDPVAERHRKADFSIVNMFRPPKDFIGETKNIRIQ</sequence>
<dbReference type="Proteomes" id="UP000179807">
    <property type="component" value="Unassembled WGS sequence"/>
</dbReference>
<dbReference type="VEuPathDB" id="TrichDB:TRFO_27652"/>
<protein>
    <submittedName>
        <fullName evidence="1">Uncharacterized protein</fullName>
    </submittedName>
</protein>
<evidence type="ECO:0000313" key="2">
    <source>
        <dbReference type="Proteomes" id="UP000179807"/>
    </source>
</evidence>
<dbReference type="AlphaFoldDB" id="A0A1J4K235"/>